<evidence type="ECO:0000313" key="2">
    <source>
        <dbReference type="Proteomes" id="UP000218334"/>
    </source>
</evidence>
<accession>A0A2H3CLY8</accession>
<dbReference type="Gene3D" id="3.10.10.10">
    <property type="entry name" value="HIV Type 1 Reverse Transcriptase, subunit A, domain 1"/>
    <property type="match status" value="1"/>
</dbReference>
<dbReference type="InterPro" id="IPR043502">
    <property type="entry name" value="DNA/RNA_pol_sf"/>
</dbReference>
<keyword evidence="2" id="KW-1185">Reference proteome</keyword>
<protein>
    <recommendedName>
        <fullName evidence="3">DNA/RNA polymerase</fullName>
    </recommendedName>
</protein>
<sequence>MLKKHVGAFGFDGRLGNYLAEVKIPIKERAELISLPMYTSSPTKREVINQQIDAWYEKGIIEPLKSPWGAPIVIAYQNRKPRF</sequence>
<proteinExistence type="predicted"/>
<reference evidence="2" key="1">
    <citation type="journal article" date="2017" name="Nat. Ecol. Evol.">
        <title>Genome expansion and lineage-specific genetic innovations in the forest pathogenic fungi Armillaria.</title>
        <authorList>
            <person name="Sipos G."/>
            <person name="Prasanna A.N."/>
            <person name="Walter M.C."/>
            <person name="O'Connor E."/>
            <person name="Balint B."/>
            <person name="Krizsan K."/>
            <person name="Kiss B."/>
            <person name="Hess J."/>
            <person name="Varga T."/>
            <person name="Slot J."/>
            <person name="Riley R."/>
            <person name="Boka B."/>
            <person name="Rigling D."/>
            <person name="Barry K."/>
            <person name="Lee J."/>
            <person name="Mihaltcheva S."/>
            <person name="LaButti K."/>
            <person name="Lipzen A."/>
            <person name="Waldron R."/>
            <person name="Moloney N.M."/>
            <person name="Sperisen C."/>
            <person name="Kredics L."/>
            <person name="Vagvoelgyi C."/>
            <person name="Patrignani A."/>
            <person name="Fitzpatrick D."/>
            <person name="Nagy I."/>
            <person name="Doyle S."/>
            <person name="Anderson J.B."/>
            <person name="Grigoriev I.V."/>
            <person name="Gueldener U."/>
            <person name="Muensterkoetter M."/>
            <person name="Nagy L.G."/>
        </authorList>
    </citation>
    <scope>NUCLEOTIDE SEQUENCE [LARGE SCALE GENOMIC DNA]</scope>
    <source>
        <strain evidence="2">28-4</strain>
    </source>
</reference>
<gene>
    <name evidence="1" type="ORF">ARMSODRAFT_860279</name>
</gene>
<dbReference type="Proteomes" id="UP000218334">
    <property type="component" value="Unassembled WGS sequence"/>
</dbReference>
<dbReference type="EMBL" id="KZ293416">
    <property type="protein sequence ID" value="PBK76316.1"/>
    <property type="molecule type" value="Genomic_DNA"/>
</dbReference>
<organism evidence="1 2">
    <name type="scientific">Armillaria solidipes</name>
    <dbReference type="NCBI Taxonomy" id="1076256"/>
    <lineage>
        <taxon>Eukaryota</taxon>
        <taxon>Fungi</taxon>
        <taxon>Dikarya</taxon>
        <taxon>Basidiomycota</taxon>
        <taxon>Agaricomycotina</taxon>
        <taxon>Agaricomycetes</taxon>
        <taxon>Agaricomycetidae</taxon>
        <taxon>Agaricales</taxon>
        <taxon>Marasmiineae</taxon>
        <taxon>Physalacriaceae</taxon>
        <taxon>Armillaria</taxon>
    </lineage>
</organism>
<name>A0A2H3CLY8_9AGAR</name>
<dbReference type="SUPFAM" id="SSF56672">
    <property type="entry name" value="DNA/RNA polymerases"/>
    <property type="match status" value="1"/>
</dbReference>
<dbReference type="AlphaFoldDB" id="A0A2H3CLY8"/>
<evidence type="ECO:0008006" key="3">
    <source>
        <dbReference type="Google" id="ProtNLM"/>
    </source>
</evidence>
<feature type="non-terminal residue" evidence="1">
    <location>
        <position position="83"/>
    </location>
</feature>
<evidence type="ECO:0000313" key="1">
    <source>
        <dbReference type="EMBL" id="PBK76316.1"/>
    </source>
</evidence>